<comment type="caution">
    <text evidence="10">The sequence shown here is derived from an EMBL/GenBank/DDBJ whole genome shotgun (WGS) entry which is preliminary data.</text>
</comment>
<dbReference type="PANTHER" id="PTHR11727:SF7">
    <property type="entry name" value="DIMETHYLADENOSINE TRANSFERASE-RELATED"/>
    <property type="match status" value="1"/>
</dbReference>
<evidence type="ECO:0000256" key="4">
    <source>
        <dbReference type="ARBA" id="ARBA00022679"/>
    </source>
</evidence>
<dbReference type="Proteomes" id="UP000033562">
    <property type="component" value="Unassembled WGS sequence"/>
</dbReference>
<dbReference type="STRING" id="1359163.NLO413_0208"/>
<dbReference type="InterPro" id="IPR020598">
    <property type="entry name" value="rRNA_Ade_methylase_Trfase_N"/>
</dbReference>
<feature type="binding site" evidence="7 8">
    <location>
        <position position="45"/>
    </location>
    <ligand>
        <name>S-adenosyl-L-methionine</name>
        <dbReference type="ChEBI" id="CHEBI:59789"/>
    </ligand>
</feature>
<dbReference type="InterPro" id="IPR029063">
    <property type="entry name" value="SAM-dependent_MTases_sf"/>
</dbReference>
<dbReference type="AlphaFoldDB" id="A0A0F3NMB3"/>
<dbReference type="OrthoDB" id="9814755at2"/>
<dbReference type="NCBIfam" id="TIGR00755">
    <property type="entry name" value="ksgA"/>
    <property type="match status" value="1"/>
</dbReference>
<dbReference type="InterPro" id="IPR023165">
    <property type="entry name" value="rRNA_Ade_diMease-like_C"/>
</dbReference>
<organism evidence="10 11">
    <name type="scientific">Candidatus Neoehrlichia procyonis str. RAC413</name>
    <dbReference type="NCBI Taxonomy" id="1359163"/>
    <lineage>
        <taxon>Bacteria</taxon>
        <taxon>Pseudomonadati</taxon>
        <taxon>Pseudomonadota</taxon>
        <taxon>Alphaproteobacteria</taxon>
        <taxon>Rickettsiales</taxon>
        <taxon>Anaplasmataceae</taxon>
        <taxon>Candidatus Neoehrlichia</taxon>
    </lineage>
</organism>
<dbReference type="PROSITE" id="PS01131">
    <property type="entry name" value="RRNA_A_DIMETH"/>
    <property type="match status" value="1"/>
</dbReference>
<comment type="function">
    <text evidence="7">Specifically dimethylates two adjacent adenosines (A1518 and A1519) in the loop of a conserved hairpin near the 3'-end of 16S rRNA in the 30S particle. May play a critical role in biogenesis of 30S subunits.</text>
</comment>
<evidence type="ECO:0000313" key="10">
    <source>
        <dbReference type="EMBL" id="KJV68842.1"/>
    </source>
</evidence>
<keyword evidence="1 7" id="KW-0963">Cytoplasm</keyword>
<keyword evidence="11" id="KW-1185">Reference proteome</keyword>
<keyword evidence="4 7" id="KW-0808">Transferase</keyword>
<dbReference type="CDD" id="cd02440">
    <property type="entry name" value="AdoMet_MTases"/>
    <property type="match status" value="1"/>
</dbReference>
<proteinExistence type="inferred from homology"/>
<dbReference type="Gene3D" id="1.10.8.100">
    <property type="entry name" value="Ribosomal RNA adenine dimethylase-like, domain 2"/>
    <property type="match status" value="1"/>
</dbReference>
<feature type="binding site" evidence="7 8">
    <location>
        <position position="112"/>
    </location>
    <ligand>
        <name>S-adenosyl-L-methionine</name>
        <dbReference type="ChEBI" id="CHEBI:59789"/>
    </ligand>
</feature>
<evidence type="ECO:0000259" key="9">
    <source>
        <dbReference type="SMART" id="SM00650"/>
    </source>
</evidence>
<dbReference type="InterPro" id="IPR001737">
    <property type="entry name" value="KsgA/Erm"/>
</dbReference>
<dbReference type="InterPro" id="IPR020596">
    <property type="entry name" value="rRNA_Ade_Mease_Trfase_CS"/>
</dbReference>
<dbReference type="InterPro" id="IPR011530">
    <property type="entry name" value="rRNA_adenine_dimethylase"/>
</dbReference>
<accession>A0A0F3NMB3</accession>
<dbReference type="PATRIC" id="fig|1359163.3.peg.201"/>
<feature type="binding site" evidence="7 8">
    <location>
        <position position="67"/>
    </location>
    <ligand>
        <name>S-adenosyl-L-methionine</name>
        <dbReference type="ChEBI" id="CHEBI:59789"/>
    </ligand>
</feature>
<dbReference type="GO" id="GO:0003723">
    <property type="term" value="F:RNA binding"/>
    <property type="evidence" value="ECO:0007669"/>
    <property type="project" value="UniProtKB-UniRule"/>
</dbReference>
<keyword evidence="6 7" id="KW-0694">RNA-binding</keyword>
<sequence length="264" mass="30042">MKNKQLYKIKANKSLGQNFITSSDITDKIVSYSKNINNYSIIEIGAGLGILTESILKNNPKKLISIEKDHRFTDIYAKLARNYHGKYEFKIADALDINFTTLAKPPVKIIANLPYNISTAILLKLLNNISYFSSLTLMFQKEVANRILAQPNSKSYGTLSVLVQLLCNVEKMEDLTPEMFHPLPKVHSSILYITPLLTPKIQTDYHKVANVVNATFNYRRKMIHKSLKNITNNVESILKLANINRTLRPENISIEQFCKIANLL</sequence>
<dbReference type="GO" id="GO:0005829">
    <property type="term" value="C:cytosol"/>
    <property type="evidence" value="ECO:0007669"/>
    <property type="project" value="TreeGrafter"/>
</dbReference>
<dbReference type="Gene3D" id="3.40.50.150">
    <property type="entry name" value="Vaccinia Virus protein VP39"/>
    <property type="match status" value="1"/>
</dbReference>
<reference evidence="10 11" key="1">
    <citation type="submission" date="2015-02" db="EMBL/GenBank/DDBJ databases">
        <title>Genome Sequencing of Rickettsiales.</title>
        <authorList>
            <person name="Daugherty S.C."/>
            <person name="Su Q."/>
            <person name="Abolude K."/>
            <person name="Beier-Sexton M."/>
            <person name="Carlyon J.A."/>
            <person name="Carter R."/>
            <person name="Day N.P."/>
            <person name="Dumler S.J."/>
            <person name="Dyachenko V."/>
            <person name="Godinez A."/>
            <person name="Kurtti T.J."/>
            <person name="Lichay M."/>
            <person name="Mullins K.E."/>
            <person name="Ott S."/>
            <person name="Pappas-Brown V."/>
            <person name="Paris D.H."/>
            <person name="Patel P."/>
            <person name="Richards A.L."/>
            <person name="Sadzewicz L."/>
            <person name="Sears K."/>
            <person name="Seidman D."/>
            <person name="Sengamalay N."/>
            <person name="Stenos J."/>
            <person name="Tallon L.J."/>
            <person name="Vincent G."/>
            <person name="Fraser C.M."/>
            <person name="Munderloh U."/>
            <person name="Dunning-Hotopp J.C."/>
        </authorList>
    </citation>
    <scope>NUCLEOTIDE SEQUENCE [LARGE SCALE GENOMIC DNA]</scope>
    <source>
        <strain evidence="10 11">RAC413</strain>
    </source>
</reference>
<dbReference type="PROSITE" id="PS51689">
    <property type="entry name" value="SAM_RNA_A_N6_MT"/>
    <property type="match status" value="1"/>
</dbReference>
<keyword evidence="2 7" id="KW-0698">rRNA processing</keyword>
<dbReference type="Pfam" id="PF00398">
    <property type="entry name" value="RrnaAD"/>
    <property type="match status" value="1"/>
</dbReference>
<evidence type="ECO:0000313" key="11">
    <source>
        <dbReference type="Proteomes" id="UP000033562"/>
    </source>
</evidence>
<feature type="domain" description="Ribosomal RNA adenine methylase transferase N-terminal" evidence="9">
    <location>
        <begin position="25"/>
        <end position="197"/>
    </location>
</feature>
<feature type="binding site" evidence="7 8">
    <location>
        <position position="18"/>
    </location>
    <ligand>
        <name>S-adenosyl-L-methionine</name>
        <dbReference type="ChEBI" id="CHEBI:59789"/>
    </ligand>
</feature>
<dbReference type="RefSeq" id="WP_045808682.1">
    <property type="nucleotide sequence ID" value="NZ_LANX01000001.1"/>
</dbReference>
<dbReference type="EMBL" id="LANX01000001">
    <property type="protein sequence ID" value="KJV68842.1"/>
    <property type="molecule type" value="Genomic_DNA"/>
</dbReference>
<dbReference type="SUPFAM" id="SSF53335">
    <property type="entry name" value="S-adenosyl-L-methionine-dependent methyltransferases"/>
    <property type="match status" value="1"/>
</dbReference>
<name>A0A0F3NMB3_9RICK</name>
<feature type="binding site" evidence="7 8">
    <location>
        <position position="20"/>
    </location>
    <ligand>
        <name>S-adenosyl-L-methionine</name>
        <dbReference type="ChEBI" id="CHEBI:59789"/>
    </ligand>
</feature>
<evidence type="ECO:0000256" key="2">
    <source>
        <dbReference type="ARBA" id="ARBA00022552"/>
    </source>
</evidence>
<dbReference type="SMART" id="SM00650">
    <property type="entry name" value="rADc"/>
    <property type="match status" value="1"/>
</dbReference>
<keyword evidence="5 7" id="KW-0949">S-adenosyl-L-methionine</keyword>
<comment type="similarity">
    <text evidence="7">Belongs to the class I-like SAM-binding methyltransferase superfamily. rRNA adenine N(6)-methyltransferase family. RsmA subfamily.</text>
</comment>
<evidence type="ECO:0000256" key="8">
    <source>
        <dbReference type="PROSITE-ProRule" id="PRU01026"/>
    </source>
</evidence>
<feature type="binding site" evidence="7 8">
    <location>
        <position position="93"/>
    </location>
    <ligand>
        <name>S-adenosyl-L-methionine</name>
        <dbReference type="ChEBI" id="CHEBI:59789"/>
    </ligand>
</feature>
<evidence type="ECO:0000256" key="6">
    <source>
        <dbReference type="ARBA" id="ARBA00022884"/>
    </source>
</evidence>
<dbReference type="HAMAP" id="MF_00607">
    <property type="entry name" value="16SrRNA_methyltr_A"/>
    <property type="match status" value="1"/>
</dbReference>
<dbReference type="PANTHER" id="PTHR11727">
    <property type="entry name" value="DIMETHYLADENOSINE TRANSFERASE"/>
    <property type="match status" value="1"/>
</dbReference>
<keyword evidence="3 7" id="KW-0489">Methyltransferase</keyword>
<dbReference type="EC" id="2.1.1.182" evidence="7"/>
<evidence type="ECO:0000256" key="3">
    <source>
        <dbReference type="ARBA" id="ARBA00022603"/>
    </source>
</evidence>
<protein>
    <recommendedName>
        <fullName evidence="7">Ribosomal RNA small subunit methyltransferase A</fullName>
        <ecNumber evidence="7">2.1.1.182</ecNumber>
    </recommendedName>
    <alternativeName>
        <fullName evidence="7">16S rRNA (adenine(1518)-N(6)/adenine(1519)-N(6))-dimethyltransferase</fullName>
    </alternativeName>
    <alternativeName>
        <fullName evidence="7">16S rRNA dimethyladenosine transferase</fullName>
    </alternativeName>
    <alternativeName>
        <fullName evidence="7">16S rRNA dimethylase</fullName>
    </alternativeName>
    <alternativeName>
        <fullName evidence="7">S-adenosylmethionine-6-N', N'-adenosyl(rRNA) dimethyltransferase</fullName>
    </alternativeName>
</protein>
<gene>
    <name evidence="7 10" type="primary">ksgA</name>
    <name evidence="7" type="synonym">rsmA</name>
    <name evidence="10" type="ORF">NLO413_0208</name>
</gene>
<evidence type="ECO:0000256" key="1">
    <source>
        <dbReference type="ARBA" id="ARBA00022490"/>
    </source>
</evidence>
<evidence type="ECO:0000256" key="7">
    <source>
        <dbReference type="HAMAP-Rule" id="MF_00607"/>
    </source>
</evidence>
<dbReference type="FunFam" id="1.10.8.100:FF:000001">
    <property type="entry name" value="Ribosomal RNA small subunit methyltransferase A"/>
    <property type="match status" value="1"/>
</dbReference>
<comment type="subcellular location">
    <subcellularLocation>
        <location evidence="7">Cytoplasm</location>
    </subcellularLocation>
</comment>
<evidence type="ECO:0000256" key="5">
    <source>
        <dbReference type="ARBA" id="ARBA00022691"/>
    </source>
</evidence>
<dbReference type="GO" id="GO:0052908">
    <property type="term" value="F:16S rRNA (adenine(1518)-N(6)/adenine(1519)-N(6))-dimethyltransferase activity"/>
    <property type="evidence" value="ECO:0007669"/>
    <property type="project" value="UniProtKB-EC"/>
</dbReference>
<comment type="catalytic activity">
    <reaction evidence="7">
        <text>adenosine(1518)/adenosine(1519) in 16S rRNA + 4 S-adenosyl-L-methionine = N(6)-dimethyladenosine(1518)/N(6)-dimethyladenosine(1519) in 16S rRNA + 4 S-adenosyl-L-homocysteine + 4 H(+)</text>
        <dbReference type="Rhea" id="RHEA:19609"/>
        <dbReference type="Rhea" id="RHEA-COMP:10232"/>
        <dbReference type="Rhea" id="RHEA-COMP:10233"/>
        <dbReference type="ChEBI" id="CHEBI:15378"/>
        <dbReference type="ChEBI" id="CHEBI:57856"/>
        <dbReference type="ChEBI" id="CHEBI:59789"/>
        <dbReference type="ChEBI" id="CHEBI:74411"/>
        <dbReference type="ChEBI" id="CHEBI:74493"/>
        <dbReference type="EC" id="2.1.1.182"/>
    </reaction>
</comment>